<sequence length="253" mass="28173">MTSKHCDQLIDYFNKQLTPEQEKEYEAHLAECADCQEELTELQQLTNELPYSSEPVEPPAGMKQRVLSNVLNEAKPVEKARENITPLPSKRKTLPPNRNKWLKPAMVALLTVSLVGNGAAAVYISTQNNEQEPEPDNTINLENVQAMMALQPSEGFNGQATAMMVNQNDGLNLILQANDLPQLEGKETYQVWVLDEGKPYRAGNFAPDHDGSGSVFHVIDYQGEHNWDTIAITKEPDAHSQKPHGDILMSSPL</sequence>
<evidence type="ECO:0000313" key="14">
    <source>
        <dbReference type="Proteomes" id="UP001500866"/>
    </source>
</evidence>
<comment type="similarity">
    <text evidence="7">Belongs to the zinc-associated anti-sigma factor (ZAS) superfamily. Anti-sigma-W factor family.</text>
</comment>
<evidence type="ECO:0000256" key="5">
    <source>
        <dbReference type="ARBA" id="ARBA00022989"/>
    </source>
</evidence>
<accession>A0ABN1GMK2</accession>
<dbReference type="PANTHER" id="PTHR37461:SF1">
    <property type="entry name" value="ANTI-SIGMA-K FACTOR RSKA"/>
    <property type="match status" value="1"/>
</dbReference>
<keyword evidence="5" id="KW-1133">Transmembrane helix</keyword>
<dbReference type="InterPro" id="IPR041916">
    <property type="entry name" value="Anti_sigma_zinc_sf"/>
</dbReference>
<evidence type="ECO:0000256" key="2">
    <source>
        <dbReference type="ARBA" id="ARBA00004236"/>
    </source>
</evidence>
<comment type="subcellular location">
    <subcellularLocation>
        <location evidence="2">Cell membrane</location>
    </subcellularLocation>
    <subcellularLocation>
        <location evidence="1">Membrane</location>
        <topology evidence="1">Single-pass membrane protein</topology>
    </subcellularLocation>
</comment>
<keyword evidence="6" id="KW-0472">Membrane</keyword>
<organism evidence="13 14">
    <name type="scientific">Virgibacillus siamensis</name>
    <dbReference type="NCBI Taxonomy" id="480071"/>
    <lineage>
        <taxon>Bacteria</taxon>
        <taxon>Bacillati</taxon>
        <taxon>Bacillota</taxon>
        <taxon>Bacilli</taxon>
        <taxon>Bacillales</taxon>
        <taxon>Bacillaceae</taxon>
        <taxon>Virgibacillus</taxon>
    </lineage>
</organism>
<evidence type="ECO:0000256" key="9">
    <source>
        <dbReference type="ARBA" id="ARBA00029829"/>
    </source>
</evidence>
<keyword evidence="3" id="KW-1003">Cell membrane</keyword>
<dbReference type="Gene3D" id="1.10.10.1320">
    <property type="entry name" value="Anti-sigma factor, zinc-finger domain"/>
    <property type="match status" value="1"/>
</dbReference>
<dbReference type="EMBL" id="BAAADS010000025">
    <property type="protein sequence ID" value="GAA0614645.1"/>
    <property type="molecule type" value="Genomic_DNA"/>
</dbReference>
<evidence type="ECO:0000256" key="7">
    <source>
        <dbReference type="ARBA" id="ARBA00024353"/>
    </source>
</evidence>
<evidence type="ECO:0000259" key="11">
    <source>
        <dbReference type="Pfam" id="PF10099"/>
    </source>
</evidence>
<dbReference type="Proteomes" id="UP001500866">
    <property type="component" value="Unassembled WGS sequence"/>
</dbReference>
<dbReference type="RefSeq" id="WP_390350837.1">
    <property type="nucleotide sequence ID" value="NZ_JBHUMU010000004.1"/>
</dbReference>
<name>A0ABN1GMK2_9BACI</name>
<proteinExistence type="inferred from homology"/>
<dbReference type="InterPro" id="IPR027383">
    <property type="entry name" value="Znf_put"/>
</dbReference>
<evidence type="ECO:0000256" key="10">
    <source>
        <dbReference type="ARBA" id="ARBA00030803"/>
    </source>
</evidence>
<feature type="domain" description="Anti-sigma K factor RskA C-terminal" evidence="11">
    <location>
        <begin position="105"/>
        <end position="245"/>
    </location>
</feature>
<keyword evidence="4" id="KW-0812">Transmembrane</keyword>
<evidence type="ECO:0000256" key="3">
    <source>
        <dbReference type="ARBA" id="ARBA00022475"/>
    </source>
</evidence>
<dbReference type="PANTHER" id="PTHR37461">
    <property type="entry name" value="ANTI-SIGMA-K FACTOR RSKA"/>
    <property type="match status" value="1"/>
</dbReference>
<dbReference type="InterPro" id="IPR051474">
    <property type="entry name" value="Anti-sigma-K/W_factor"/>
</dbReference>
<dbReference type="Pfam" id="PF10099">
    <property type="entry name" value="RskA_C"/>
    <property type="match status" value="1"/>
</dbReference>
<evidence type="ECO:0000256" key="4">
    <source>
        <dbReference type="ARBA" id="ARBA00022692"/>
    </source>
</evidence>
<evidence type="ECO:0000256" key="8">
    <source>
        <dbReference type="ARBA" id="ARBA00024438"/>
    </source>
</evidence>
<comment type="caution">
    <text evidence="13">The sequence shown here is derived from an EMBL/GenBank/DDBJ whole genome shotgun (WGS) entry which is preliminary data.</text>
</comment>
<evidence type="ECO:0000256" key="6">
    <source>
        <dbReference type="ARBA" id="ARBA00023136"/>
    </source>
</evidence>
<evidence type="ECO:0000313" key="13">
    <source>
        <dbReference type="EMBL" id="GAA0614645.1"/>
    </source>
</evidence>
<keyword evidence="14" id="KW-1185">Reference proteome</keyword>
<dbReference type="Pfam" id="PF13490">
    <property type="entry name" value="zf-HC2"/>
    <property type="match status" value="1"/>
</dbReference>
<reference evidence="13 14" key="1">
    <citation type="journal article" date="2019" name="Int. J. Syst. Evol. Microbiol.">
        <title>The Global Catalogue of Microorganisms (GCM) 10K type strain sequencing project: providing services to taxonomists for standard genome sequencing and annotation.</title>
        <authorList>
            <consortium name="The Broad Institute Genomics Platform"/>
            <consortium name="The Broad Institute Genome Sequencing Center for Infectious Disease"/>
            <person name="Wu L."/>
            <person name="Ma J."/>
        </authorList>
    </citation>
    <scope>NUCLEOTIDE SEQUENCE [LARGE SCALE GENOMIC DNA]</scope>
    <source>
        <strain evidence="13 14">JCM 15395</strain>
    </source>
</reference>
<dbReference type="InterPro" id="IPR018764">
    <property type="entry name" value="RskA_C"/>
</dbReference>
<protein>
    <recommendedName>
        <fullName evidence="8">Anti-sigma-W factor RsiW</fullName>
    </recommendedName>
    <alternativeName>
        <fullName evidence="10">Regulator of SigK</fullName>
    </alternativeName>
    <alternativeName>
        <fullName evidence="9">Sigma-K anti-sigma factor RskA</fullName>
    </alternativeName>
</protein>
<feature type="domain" description="Putative zinc-finger" evidence="12">
    <location>
        <begin position="8"/>
        <end position="36"/>
    </location>
</feature>
<gene>
    <name evidence="13" type="ORF">GCM10009001_34900</name>
</gene>
<evidence type="ECO:0000259" key="12">
    <source>
        <dbReference type="Pfam" id="PF13490"/>
    </source>
</evidence>
<evidence type="ECO:0000256" key="1">
    <source>
        <dbReference type="ARBA" id="ARBA00004167"/>
    </source>
</evidence>